<feature type="region of interest" description="Disordered" evidence="1">
    <location>
        <begin position="1"/>
        <end position="57"/>
    </location>
</feature>
<dbReference type="VEuPathDB" id="AmoebaDB:ACA1_092910"/>
<feature type="compositionally biased region" description="Low complexity" evidence="1">
    <location>
        <begin position="39"/>
        <end position="57"/>
    </location>
</feature>
<evidence type="ECO:0000256" key="1">
    <source>
        <dbReference type="SAM" id="MobiDB-lite"/>
    </source>
</evidence>
<keyword evidence="2" id="KW-0812">Transmembrane</keyword>
<dbReference type="Proteomes" id="UP000011083">
    <property type="component" value="Unassembled WGS sequence"/>
</dbReference>
<evidence type="ECO:0000313" key="4">
    <source>
        <dbReference type="Proteomes" id="UP000011083"/>
    </source>
</evidence>
<organism evidence="3 4">
    <name type="scientific">Acanthamoeba castellanii (strain ATCC 30010 / Neff)</name>
    <dbReference type="NCBI Taxonomy" id="1257118"/>
    <lineage>
        <taxon>Eukaryota</taxon>
        <taxon>Amoebozoa</taxon>
        <taxon>Discosea</taxon>
        <taxon>Longamoebia</taxon>
        <taxon>Centramoebida</taxon>
        <taxon>Acanthamoebidae</taxon>
        <taxon>Acanthamoeba</taxon>
    </lineage>
</organism>
<gene>
    <name evidence="3" type="ORF">ACA1_092910</name>
</gene>
<dbReference type="OrthoDB" id="348678at2759"/>
<keyword evidence="4" id="KW-1185">Reference proteome</keyword>
<dbReference type="GeneID" id="14913430"/>
<keyword evidence="2" id="KW-0472">Membrane</keyword>
<feature type="transmembrane region" description="Helical" evidence="2">
    <location>
        <begin position="90"/>
        <end position="112"/>
    </location>
</feature>
<proteinExistence type="predicted"/>
<dbReference type="EMBL" id="KB008103">
    <property type="protein sequence ID" value="ELR12757.1"/>
    <property type="molecule type" value="Genomic_DNA"/>
</dbReference>
<name>L8GIE5_ACACF</name>
<reference evidence="3 4" key="1">
    <citation type="journal article" date="2013" name="Genome Biol.">
        <title>Genome of Acanthamoeba castellanii highlights extensive lateral gene transfer and early evolution of tyrosine kinase signaling.</title>
        <authorList>
            <person name="Clarke M."/>
            <person name="Lohan A.J."/>
            <person name="Liu B."/>
            <person name="Lagkouvardos I."/>
            <person name="Roy S."/>
            <person name="Zafar N."/>
            <person name="Bertelli C."/>
            <person name="Schilde C."/>
            <person name="Kianianmomeni A."/>
            <person name="Burglin T.R."/>
            <person name="Frech C."/>
            <person name="Turcotte B."/>
            <person name="Kopec K.O."/>
            <person name="Synnott J.M."/>
            <person name="Choo C."/>
            <person name="Paponov I."/>
            <person name="Finkler A."/>
            <person name="Soon Heng Tan C."/>
            <person name="Hutchins A.P."/>
            <person name="Weinmeier T."/>
            <person name="Rattei T."/>
            <person name="Chu J.S."/>
            <person name="Gimenez G."/>
            <person name="Irimia M."/>
            <person name="Rigden D.J."/>
            <person name="Fitzpatrick D.A."/>
            <person name="Lorenzo-Morales J."/>
            <person name="Bateman A."/>
            <person name="Chiu C.H."/>
            <person name="Tang P."/>
            <person name="Hegemann P."/>
            <person name="Fromm H."/>
            <person name="Raoult D."/>
            <person name="Greub G."/>
            <person name="Miranda-Saavedra D."/>
            <person name="Chen N."/>
            <person name="Nash P."/>
            <person name="Ginger M.L."/>
            <person name="Horn M."/>
            <person name="Schaap P."/>
            <person name="Caler L."/>
            <person name="Loftus B."/>
        </authorList>
    </citation>
    <scope>NUCLEOTIDE SEQUENCE [LARGE SCALE GENOMIC DNA]</scope>
    <source>
        <strain evidence="3 4">Neff</strain>
    </source>
</reference>
<accession>L8GIE5</accession>
<dbReference type="KEGG" id="acan:ACA1_092910"/>
<evidence type="ECO:0000313" key="3">
    <source>
        <dbReference type="EMBL" id="ELR12757.1"/>
    </source>
</evidence>
<dbReference type="AlphaFoldDB" id="L8GIE5"/>
<evidence type="ECO:0000256" key="2">
    <source>
        <dbReference type="SAM" id="Phobius"/>
    </source>
</evidence>
<sequence length="207" mass="23165">MEEQERRFYHPFARSSHSDHQARQNLLVNDSGGDDEESLLSTVLPSSSSSSSSSSLNSPYSAKRSALASAFPFLCCPNGETVRRKRLQRWAFFLAGFIFFVAFFSLLLLLFFDVIHVANDDLHPSGPISPRGRFFQLSDVHMDVLYDASRNRSTFCRVSNLTQEESYFASPVRASDPSGGNFPYGQYGCDAPVELVKSAYSHLDCHL</sequence>
<dbReference type="RefSeq" id="XP_004334770.1">
    <property type="nucleotide sequence ID" value="XM_004334722.1"/>
</dbReference>
<protein>
    <submittedName>
        <fullName evidence="3">Uncharacterized protein</fullName>
    </submittedName>
</protein>
<keyword evidence="2" id="KW-1133">Transmembrane helix</keyword>